<feature type="domain" description="HTH araC/xylS-type" evidence="4">
    <location>
        <begin position="17"/>
        <end position="116"/>
    </location>
</feature>
<sequence length="291" mass="33553">MKVDDKTASAAYAMRFDRIFDYIDKHLFEPVSVNELSKQASFSRFHFQRQFSAYTGLSTTRYIQLLRLRKASYQLVFQERRSITDIGLDAGFLNAESFSRAFKKCFGQTPTQFRKHPAWQPWNERMLLPKRIRSPQMNVTIVDFAETTIAVLEHRGPPSLIMASVRSFIDWRKQSGLSPIASSRTIGIPYDDPAVTPAESFRFDVCGEVKQPVPENSQGVINKLIPGGRCAVVRHIGSTDRISDSVYYLYREWLPESGEELREFPVFFHYIKRVPETAEHEQITDVYLPLV</sequence>
<evidence type="ECO:0000256" key="3">
    <source>
        <dbReference type="ARBA" id="ARBA00023163"/>
    </source>
</evidence>
<protein>
    <submittedName>
        <fullName evidence="5">AraC family transcriptional regulator</fullName>
    </submittedName>
</protein>
<organism evidence="5 6">
    <name type="scientific">Methylomonas albis</name>
    <dbReference type="NCBI Taxonomy" id="1854563"/>
    <lineage>
        <taxon>Bacteria</taxon>
        <taxon>Pseudomonadati</taxon>
        <taxon>Pseudomonadota</taxon>
        <taxon>Gammaproteobacteria</taxon>
        <taxon>Methylococcales</taxon>
        <taxon>Methylococcaceae</taxon>
        <taxon>Methylomonas</taxon>
    </lineage>
</organism>
<evidence type="ECO:0000256" key="2">
    <source>
        <dbReference type="ARBA" id="ARBA00023125"/>
    </source>
</evidence>
<dbReference type="Gene3D" id="3.20.80.10">
    <property type="entry name" value="Regulatory factor, effector binding domain"/>
    <property type="match status" value="1"/>
</dbReference>
<accession>A0ABR9CZU2</accession>
<evidence type="ECO:0000259" key="4">
    <source>
        <dbReference type="PROSITE" id="PS01124"/>
    </source>
</evidence>
<dbReference type="EMBL" id="JACXSS010000001">
    <property type="protein sequence ID" value="MBD9356403.1"/>
    <property type="molecule type" value="Genomic_DNA"/>
</dbReference>
<dbReference type="SUPFAM" id="SSF46689">
    <property type="entry name" value="Homeodomain-like"/>
    <property type="match status" value="2"/>
</dbReference>
<evidence type="ECO:0000313" key="5">
    <source>
        <dbReference type="EMBL" id="MBD9356403.1"/>
    </source>
</evidence>
<dbReference type="Proteomes" id="UP000652176">
    <property type="component" value="Unassembled WGS sequence"/>
</dbReference>
<keyword evidence="6" id="KW-1185">Reference proteome</keyword>
<dbReference type="InterPro" id="IPR050908">
    <property type="entry name" value="SmbC-like"/>
</dbReference>
<dbReference type="InterPro" id="IPR018060">
    <property type="entry name" value="HTH_AraC"/>
</dbReference>
<dbReference type="Gene3D" id="1.10.10.60">
    <property type="entry name" value="Homeodomain-like"/>
    <property type="match status" value="2"/>
</dbReference>
<dbReference type="PANTHER" id="PTHR40055">
    <property type="entry name" value="TRANSCRIPTIONAL REGULATOR YGIV-RELATED"/>
    <property type="match status" value="1"/>
</dbReference>
<dbReference type="PROSITE" id="PS01124">
    <property type="entry name" value="HTH_ARAC_FAMILY_2"/>
    <property type="match status" value="1"/>
</dbReference>
<dbReference type="SMART" id="SM00342">
    <property type="entry name" value="HTH_ARAC"/>
    <property type="match status" value="1"/>
</dbReference>
<comment type="caution">
    <text evidence="5">The sequence shown here is derived from an EMBL/GenBank/DDBJ whole genome shotgun (WGS) entry which is preliminary data.</text>
</comment>
<dbReference type="InterPro" id="IPR029442">
    <property type="entry name" value="GyrI-like"/>
</dbReference>
<dbReference type="PANTHER" id="PTHR40055:SF1">
    <property type="entry name" value="TRANSCRIPTIONAL REGULATOR YGIV-RELATED"/>
    <property type="match status" value="1"/>
</dbReference>
<proteinExistence type="predicted"/>
<keyword evidence="2" id="KW-0238">DNA-binding</keyword>
<dbReference type="InterPro" id="IPR011256">
    <property type="entry name" value="Reg_factor_effector_dom_sf"/>
</dbReference>
<dbReference type="InterPro" id="IPR018062">
    <property type="entry name" value="HTH_AraC-typ_CS"/>
</dbReference>
<keyword evidence="3" id="KW-0804">Transcription</keyword>
<evidence type="ECO:0000313" key="6">
    <source>
        <dbReference type="Proteomes" id="UP000652176"/>
    </source>
</evidence>
<dbReference type="SUPFAM" id="SSF55136">
    <property type="entry name" value="Probable bacterial effector-binding domain"/>
    <property type="match status" value="1"/>
</dbReference>
<dbReference type="Pfam" id="PF12833">
    <property type="entry name" value="HTH_18"/>
    <property type="match status" value="1"/>
</dbReference>
<dbReference type="InterPro" id="IPR010499">
    <property type="entry name" value="AraC_E-bd"/>
</dbReference>
<reference evidence="5 6" key="1">
    <citation type="submission" date="2020-09" db="EMBL/GenBank/DDBJ databases">
        <title>Methylomonas albis sp. nov. and Methylomonas fluvii sp. nov.: Two cold-adapted methanotrophs from the River Elbe and an amended description of Methylovulum psychrotolerans strain Eb1.</title>
        <authorList>
            <person name="Bussmann I.K."/>
            <person name="Klings K.-W."/>
            <person name="Warnstedt J."/>
            <person name="Hoppert M."/>
            <person name="Saborowski A."/>
            <person name="Horn F."/>
            <person name="Liebner S."/>
        </authorList>
    </citation>
    <scope>NUCLEOTIDE SEQUENCE [LARGE SCALE GENOMIC DNA]</scope>
    <source>
        <strain evidence="5 6">EbA</strain>
    </source>
</reference>
<dbReference type="PROSITE" id="PS00041">
    <property type="entry name" value="HTH_ARAC_FAMILY_1"/>
    <property type="match status" value="1"/>
</dbReference>
<dbReference type="InterPro" id="IPR009057">
    <property type="entry name" value="Homeodomain-like_sf"/>
</dbReference>
<evidence type="ECO:0000256" key="1">
    <source>
        <dbReference type="ARBA" id="ARBA00023015"/>
    </source>
</evidence>
<name>A0ABR9CZU2_9GAMM</name>
<dbReference type="PRINTS" id="PR00032">
    <property type="entry name" value="HTHARAC"/>
</dbReference>
<gene>
    <name evidence="5" type="ORF">IE877_10980</name>
</gene>
<dbReference type="Pfam" id="PF06445">
    <property type="entry name" value="GyrI-like"/>
    <property type="match status" value="1"/>
</dbReference>
<dbReference type="SMART" id="SM00871">
    <property type="entry name" value="AraC_E_bind"/>
    <property type="match status" value="1"/>
</dbReference>
<keyword evidence="1" id="KW-0805">Transcription regulation</keyword>
<dbReference type="InterPro" id="IPR020449">
    <property type="entry name" value="Tscrpt_reg_AraC-type_HTH"/>
</dbReference>